<gene>
    <name evidence="3" type="ORF">ACFOZ1_04755</name>
</gene>
<evidence type="ECO:0000259" key="1">
    <source>
        <dbReference type="Pfam" id="PF00534"/>
    </source>
</evidence>
<feature type="domain" description="Glycosyl transferase family 1" evidence="1">
    <location>
        <begin position="186"/>
        <end position="347"/>
    </location>
</feature>
<dbReference type="Gene3D" id="3.40.50.2000">
    <property type="entry name" value="Glycogen Phosphorylase B"/>
    <property type="match status" value="2"/>
</dbReference>
<protein>
    <submittedName>
        <fullName evidence="3">Glycosyltransferase family 4 protein</fullName>
        <ecNumber evidence="3">2.4.-.-</ecNumber>
    </submittedName>
</protein>
<dbReference type="InterPro" id="IPR001296">
    <property type="entry name" value="Glyco_trans_1"/>
</dbReference>
<keyword evidence="3" id="KW-0808">Transferase</keyword>
<keyword evidence="4" id="KW-1185">Reference proteome</keyword>
<evidence type="ECO:0000313" key="4">
    <source>
        <dbReference type="Proteomes" id="UP001595880"/>
    </source>
</evidence>
<dbReference type="PANTHER" id="PTHR45947">
    <property type="entry name" value="SULFOQUINOVOSYL TRANSFERASE SQD2"/>
    <property type="match status" value="1"/>
</dbReference>
<reference evidence="4" key="1">
    <citation type="journal article" date="2019" name="Int. J. Syst. Evol. Microbiol.">
        <title>The Global Catalogue of Microorganisms (GCM) 10K type strain sequencing project: providing services to taxonomists for standard genome sequencing and annotation.</title>
        <authorList>
            <consortium name="The Broad Institute Genomics Platform"/>
            <consortium name="The Broad Institute Genome Sequencing Center for Infectious Disease"/>
            <person name="Wu L."/>
            <person name="Ma J."/>
        </authorList>
    </citation>
    <scope>NUCLEOTIDE SEQUENCE [LARGE SCALE GENOMIC DNA]</scope>
    <source>
        <strain evidence="4">KACC 14058</strain>
    </source>
</reference>
<sequence length="380" mass="43915">MRIAIFTDTFLPDVNGVAKTLGRFTAYLEKTNNDFIVISPKQQREEKTNHIYPQASFPFPLYSDCRFSVPNKNEIRQLLKSFQPDIIHVATPFSIGLCGVQLAKKMHIPLVGSYHTDFDHYLQYYHLTLLKKPLWRYMEWFHQPMQRLYVPSSYTLKQLSKRNFHYLDIWKRGVDTQIFHPNYKTTFIREKYKIKEKYILSYVGRLAPEKNVDILTYLFHSLPSYIRDDIHWLIVGDGPSKDGLIEHSSSQITFTGFLQQSDIAPILAASDLFVFPSASETFGNVVLEALACGTPVIGANAGGVKTIIQEGFTGVLCHEDDKKAFSKAILSVLMNQEWYTQLQENAIRYAQKQKWDDQFEHLLNGYENVIQESLKQSKHA</sequence>
<comment type="caution">
    <text evidence="3">The sequence shown here is derived from an EMBL/GenBank/DDBJ whole genome shotgun (WGS) entry which is preliminary data.</text>
</comment>
<keyword evidence="3" id="KW-0328">Glycosyltransferase</keyword>
<name>A0ABV8VSD8_9BACI</name>
<dbReference type="Pfam" id="PF13439">
    <property type="entry name" value="Glyco_transf_4"/>
    <property type="match status" value="1"/>
</dbReference>
<evidence type="ECO:0000313" key="3">
    <source>
        <dbReference type="EMBL" id="MFC4387114.1"/>
    </source>
</evidence>
<dbReference type="GO" id="GO:0016757">
    <property type="term" value="F:glycosyltransferase activity"/>
    <property type="evidence" value="ECO:0007669"/>
    <property type="project" value="UniProtKB-KW"/>
</dbReference>
<organism evidence="3 4">
    <name type="scientific">Gracilibacillus marinus</name>
    <dbReference type="NCBI Taxonomy" id="630535"/>
    <lineage>
        <taxon>Bacteria</taxon>
        <taxon>Bacillati</taxon>
        <taxon>Bacillota</taxon>
        <taxon>Bacilli</taxon>
        <taxon>Bacillales</taxon>
        <taxon>Bacillaceae</taxon>
        <taxon>Gracilibacillus</taxon>
    </lineage>
</organism>
<feature type="domain" description="Glycosyltransferase subfamily 4-like N-terminal" evidence="2">
    <location>
        <begin position="14"/>
        <end position="177"/>
    </location>
</feature>
<dbReference type="SUPFAM" id="SSF53756">
    <property type="entry name" value="UDP-Glycosyltransferase/glycogen phosphorylase"/>
    <property type="match status" value="1"/>
</dbReference>
<dbReference type="InterPro" id="IPR050194">
    <property type="entry name" value="Glycosyltransferase_grp1"/>
</dbReference>
<evidence type="ECO:0000259" key="2">
    <source>
        <dbReference type="Pfam" id="PF13439"/>
    </source>
</evidence>
<dbReference type="EMBL" id="JBHSDV010000001">
    <property type="protein sequence ID" value="MFC4387114.1"/>
    <property type="molecule type" value="Genomic_DNA"/>
</dbReference>
<dbReference type="RefSeq" id="WP_390196496.1">
    <property type="nucleotide sequence ID" value="NZ_JBHSDV010000001.1"/>
</dbReference>
<accession>A0ABV8VSD8</accession>
<dbReference type="EC" id="2.4.-.-" evidence="3"/>
<dbReference type="CDD" id="cd03814">
    <property type="entry name" value="GT4-like"/>
    <property type="match status" value="1"/>
</dbReference>
<dbReference type="InterPro" id="IPR028098">
    <property type="entry name" value="Glyco_trans_4-like_N"/>
</dbReference>
<dbReference type="Pfam" id="PF00534">
    <property type="entry name" value="Glycos_transf_1"/>
    <property type="match status" value="1"/>
</dbReference>
<proteinExistence type="predicted"/>
<dbReference type="PANTHER" id="PTHR45947:SF3">
    <property type="entry name" value="SULFOQUINOVOSYL TRANSFERASE SQD2"/>
    <property type="match status" value="1"/>
</dbReference>
<dbReference type="Proteomes" id="UP001595880">
    <property type="component" value="Unassembled WGS sequence"/>
</dbReference>